<feature type="non-terminal residue" evidence="1">
    <location>
        <position position="74"/>
    </location>
</feature>
<evidence type="ECO:0000313" key="2">
    <source>
        <dbReference type="Proteomes" id="UP000824890"/>
    </source>
</evidence>
<reference evidence="1 2" key="1">
    <citation type="submission" date="2021-05" db="EMBL/GenBank/DDBJ databases">
        <title>Genome Assembly of Synthetic Allotetraploid Brassica napus Reveals Homoeologous Exchanges between Subgenomes.</title>
        <authorList>
            <person name="Davis J.T."/>
        </authorList>
    </citation>
    <scope>NUCLEOTIDE SEQUENCE [LARGE SCALE GENOMIC DNA]</scope>
    <source>
        <strain evidence="2">cv. Da-Ae</strain>
        <tissue evidence="1">Seedling</tissue>
    </source>
</reference>
<protein>
    <submittedName>
        <fullName evidence="1">Uncharacterized protein</fullName>
    </submittedName>
</protein>
<evidence type="ECO:0000313" key="1">
    <source>
        <dbReference type="EMBL" id="KAH0893467.1"/>
    </source>
</evidence>
<name>A0ABQ8AMK0_BRANA</name>
<comment type="caution">
    <text evidence="1">The sequence shown here is derived from an EMBL/GenBank/DDBJ whole genome shotgun (WGS) entry which is preliminary data.</text>
</comment>
<feature type="non-terminal residue" evidence="1">
    <location>
        <position position="1"/>
    </location>
</feature>
<accession>A0ABQ8AMK0</accession>
<dbReference type="EMBL" id="JAGKQM010000013">
    <property type="protein sequence ID" value="KAH0893467.1"/>
    <property type="molecule type" value="Genomic_DNA"/>
</dbReference>
<gene>
    <name evidence="1" type="ORF">HID58_055896</name>
</gene>
<organism evidence="1 2">
    <name type="scientific">Brassica napus</name>
    <name type="common">Rape</name>
    <dbReference type="NCBI Taxonomy" id="3708"/>
    <lineage>
        <taxon>Eukaryota</taxon>
        <taxon>Viridiplantae</taxon>
        <taxon>Streptophyta</taxon>
        <taxon>Embryophyta</taxon>
        <taxon>Tracheophyta</taxon>
        <taxon>Spermatophyta</taxon>
        <taxon>Magnoliopsida</taxon>
        <taxon>eudicotyledons</taxon>
        <taxon>Gunneridae</taxon>
        <taxon>Pentapetalae</taxon>
        <taxon>rosids</taxon>
        <taxon>malvids</taxon>
        <taxon>Brassicales</taxon>
        <taxon>Brassicaceae</taxon>
        <taxon>Brassiceae</taxon>
        <taxon>Brassica</taxon>
    </lineage>
</organism>
<dbReference type="Proteomes" id="UP000824890">
    <property type="component" value="Unassembled WGS sequence"/>
</dbReference>
<sequence>RFSPRAILKAIRRKPYRDLVPPFSSPAFSRRKTLKIVVLILLFPSICRSVTAWDHIFSDHIFSDCKSFVFCLKD</sequence>
<keyword evidence="2" id="KW-1185">Reference proteome</keyword>
<proteinExistence type="predicted"/>